<dbReference type="Proteomes" id="UP001154078">
    <property type="component" value="Chromosome 7"/>
</dbReference>
<dbReference type="EMBL" id="OV121138">
    <property type="protein sequence ID" value="CAH0560534.1"/>
    <property type="molecule type" value="Genomic_DNA"/>
</dbReference>
<gene>
    <name evidence="2" type="ORF">MELIAE_LOCUS10269</name>
</gene>
<evidence type="ECO:0000313" key="3">
    <source>
        <dbReference type="Proteomes" id="UP001154078"/>
    </source>
</evidence>
<dbReference type="InterPro" id="IPR058913">
    <property type="entry name" value="Integrase_dom_put"/>
</dbReference>
<evidence type="ECO:0000313" key="2">
    <source>
        <dbReference type="EMBL" id="CAH0560534.1"/>
    </source>
</evidence>
<feature type="domain" description="Integrase core" evidence="1">
    <location>
        <begin position="85"/>
        <end position="235"/>
    </location>
</feature>
<dbReference type="OrthoDB" id="6767432at2759"/>
<protein>
    <recommendedName>
        <fullName evidence="1">Integrase core domain-containing protein</fullName>
    </recommendedName>
</protein>
<dbReference type="AlphaFoldDB" id="A0A9P0BCK6"/>
<dbReference type="PANTHER" id="PTHR46791:SF5">
    <property type="entry name" value="CLR5 DOMAIN-CONTAINING PROTEIN-RELATED"/>
    <property type="match status" value="1"/>
</dbReference>
<name>A0A9P0BCK6_BRAAE</name>
<accession>A0A9P0BCK6</accession>
<organism evidence="2 3">
    <name type="scientific">Brassicogethes aeneus</name>
    <name type="common">Rape pollen beetle</name>
    <name type="synonym">Meligethes aeneus</name>
    <dbReference type="NCBI Taxonomy" id="1431903"/>
    <lineage>
        <taxon>Eukaryota</taxon>
        <taxon>Metazoa</taxon>
        <taxon>Ecdysozoa</taxon>
        <taxon>Arthropoda</taxon>
        <taxon>Hexapoda</taxon>
        <taxon>Insecta</taxon>
        <taxon>Pterygota</taxon>
        <taxon>Neoptera</taxon>
        <taxon>Endopterygota</taxon>
        <taxon>Coleoptera</taxon>
        <taxon>Polyphaga</taxon>
        <taxon>Cucujiformia</taxon>
        <taxon>Nitidulidae</taxon>
        <taxon>Meligethinae</taxon>
        <taxon>Brassicogethes</taxon>
    </lineage>
</organism>
<reference evidence="2" key="1">
    <citation type="submission" date="2021-12" db="EMBL/GenBank/DDBJ databases">
        <authorList>
            <person name="King R."/>
        </authorList>
    </citation>
    <scope>NUCLEOTIDE SEQUENCE</scope>
</reference>
<dbReference type="Pfam" id="PF24764">
    <property type="entry name" value="rva_4"/>
    <property type="match status" value="1"/>
</dbReference>
<keyword evidence="3" id="KW-1185">Reference proteome</keyword>
<evidence type="ECO:0000259" key="1">
    <source>
        <dbReference type="Pfam" id="PF24764"/>
    </source>
</evidence>
<sequence length="261" mass="29904">MACQLGCSKSTVFKKLYEFGMPMRERYSDISNDDLIIKGYLKYTKSILMPDLRARGINIQRQRIRKALYTADPIGTANRSFKIVKAEPVLNFFAAAVGSYGLPSRVRSDHGYENILVAMLNQHGPISQGLKRGSHITGKSVHNQRIERLWVDVFKEVCEAVYCELYSLEDDGLLDVENVVHIFCVQYVYKKVVNNRLESFQSAWNLNSVRTERNKTPRQLWIEGALTNYNNTSTADSSRRLLSSLKTRTLFPLNEHTRNTT</sequence>
<dbReference type="PANTHER" id="PTHR46791">
    <property type="entry name" value="EXPRESSED PROTEIN"/>
    <property type="match status" value="1"/>
</dbReference>
<proteinExistence type="predicted"/>